<dbReference type="EMBL" id="FPAW01000016">
    <property type="protein sequence ID" value="SFT97588.1"/>
    <property type="molecule type" value="Genomic_DNA"/>
</dbReference>
<sequence length="464" mass="48868">MSQRGRFLTGSTMGHVVRMTMTGAMGITFVFVVDAANLFWVSQLGDPQLMAAVGFAFAVQFFSVSSGIGLMIASTALVSRAIGAGDRGLARRQAGSAVVMAAVVQSCIALLLVTFRHEVLAMAGATGETAALAARYLLISLPSLGLMAVGMIANGTLRAEGDGRRSMFVTLFSGAVAMIVDPVMIYGLGWGLDGAAIGLVLFRCVMLSVALRFAIGTHDLIARPRLVDIRASFAPYFAISLPAILTQLATPVGNYMLTGVMSQFGDDAMAGWAVVGRLLVVAFGGVFSLAGAIGGIFGQNFGACEHRRVMQTYRDALLFGLLYVLATWALLALLGGTVARAFGLTAQGVDVVLSFTNLAAGGFLFTVGLYVANSAFNALGRPIRATLLNWLREAGLTLPFGMVFAGWFGAQGVVYAQAATGVVIGLGAAAWGWRYVVGLGRDMRPPLDLEPPRPYAHADRFRRR</sequence>
<dbReference type="STRING" id="999627.SAMN05216236_11618"/>
<protein>
    <submittedName>
        <fullName evidence="8">Putative efflux protein, MATE family</fullName>
    </submittedName>
</protein>
<dbReference type="Pfam" id="PF01554">
    <property type="entry name" value="MatE"/>
    <property type="match status" value="2"/>
</dbReference>
<proteinExistence type="predicted"/>
<feature type="transmembrane region" description="Helical" evidence="7">
    <location>
        <begin position="94"/>
        <end position="113"/>
    </location>
</feature>
<dbReference type="eggNOG" id="COG0534">
    <property type="taxonomic scope" value="Bacteria"/>
</dbReference>
<feature type="transmembrane region" description="Helical" evidence="7">
    <location>
        <begin position="52"/>
        <end position="73"/>
    </location>
</feature>
<organism evidence="8 9">
    <name type="scientific">Sedimentitalea nanhaiensis</name>
    <dbReference type="NCBI Taxonomy" id="999627"/>
    <lineage>
        <taxon>Bacteria</taxon>
        <taxon>Pseudomonadati</taxon>
        <taxon>Pseudomonadota</taxon>
        <taxon>Alphaproteobacteria</taxon>
        <taxon>Rhodobacterales</taxon>
        <taxon>Paracoccaceae</taxon>
        <taxon>Sedimentitalea</taxon>
    </lineage>
</organism>
<feature type="transmembrane region" description="Helical" evidence="7">
    <location>
        <begin position="269"/>
        <end position="297"/>
    </location>
</feature>
<keyword evidence="5 7" id="KW-1133">Transmembrane helix</keyword>
<evidence type="ECO:0000313" key="9">
    <source>
        <dbReference type="Proteomes" id="UP000182466"/>
    </source>
</evidence>
<evidence type="ECO:0000256" key="3">
    <source>
        <dbReference type="ARBA" id="ARBA00022475"/>
    </source>
</evidence>
<keyword evidence="3" id="KW-1003">Cell membrane</keyword>
<comment type="subcellular location">
    <subcellularLocation>
        <location evidence="1">Cell inner membrane</location>
        <topology evidence="1">Multi-pass membrane protein</topology>
    </subcellularLocation>
</comment>
<dbReference type="InterPro" id="IPR002528">
    <property type="entry name" value="MATE_fam"/>
</dbReference>
<dbReference type="RefSeq" id="WP_027263453.1">
    <property type="nucleotide sequence ID" value="NZ_FPAW01000016.1"/>
</dbReference>
<dbReference type="InterPro" id="IPR048279">
    <property type="entry name" value="MdtK-like"/>
</dbReference>
<keyword evidence="6 7" id="KW-0472">Membrane</keyword>
<dbReference type="Proteomes" id="UP000182466">
    <property type="component" value="Unassembled WGS sequence"/>
</dbReference>
<feature type="transmembrane region" description="Helical" evidence="7">
    <location>
        <begin position="414"/>
        <end position="436"/>
    </location>
</feature>
<dbReference type="PANTHER" id="PTHR43549:SF2">
    <property type="entry name" value="MULTIDRUG RESISTANCE PROTEIN NORM-RELATED"/>
    <property type="match status" value="1"/>
</dbReference>
<feature type="transmembrane region" description="Helical" evidence="7">
    <location>
        <begin position="236"/>
        <end position="257"/>
    </location>
</feature>
<name>A0A1I7CDT5_9RHOB</name>
<evidence type="ECO:0000256" key="7">
    <source>
        <dbReference type="SAM" id="Phobius"/>
    </source>
</evidence>
<keyword evidence="4 7" id="KW-0812">Transmembrane</keyword>
<keyword evidence="9" id="KW-1185">Reference proteome</keyword>
<reference evidence="8 9" key="1">
    <citation type="submission" date="2016-10" db="EMBL/GenBank/DDBJ databases">
        <authorList>
            <person name="de Groot N.N."/>
        </authorList>
    </citation>
    <scope>NUCLEOTIDE SEQUENCE [LARGE SCALE GENOMIC DNA]</scope>
    <source>
        <strain evidence="8 9">CGMCC 1.10959</strain>
    </source>
</reference>
<dbReference type="GO" id="GO:0042910">
    <property type="term" value="F:xenobiotic transmembrane transporter activity"/>
    <property type="evidence" value="ECO:0007669"/>
    <property type="project" value="InterPro"/>
</dbReference>
<keyword evidence="2" id="KW-0813">Transport</keyword>
<evidence type="ECO:0000313" key="8">
    <source>
        <dbReference type="EMBL" id="SFT97588.1"/>
    </source>
</evidence>
<dbReference type="GO" id="GO:0015297">
    <property type="term" value="F:antiporter activity"/>
    <property type="evidence" value="ECO:0007669"/>
    <property type="project" value="InterPro"/>
</dbReference>
<dbReference type="PANTHER" id="PTHR43549">
    <property type="entry name" value="MULTIDRUG RESISTANCE PROTEIN YPNP-RELATED"/>
    <property type="match status" value="1"/>
</dbReference>
<feature type="transmembrane region" description="Helical" evidence="7">
    <location>
        <begin position="21"/>
        <end position="40"/>
    </location>
</feature>
<evidence type="ECO:0000256" key="2">
    <source>
        <dbReference type="ARBA" id="ARBA00022448"/>
    </source>
</evidence>
<gene>
    <name evidence="8" type="ORF">SAMN05216236_11618</name>
</gene>
<feature type="transmembrane region" description="Helical" evidence="7">
    <location>
        <begin position="167"/>
        <end position="189"/>
    </location>
</feature>
<feature type="transmembrane region" description="Helical" evidence="7">
    <location>
        <begin position="358"/>
        <end position="378"/>
    </location>
</feature>
<feature type="transmembrane region" description="Helical" evidence="7">
    <location>
        <begin position="317"/>
        <end position="338"/>
    </location>
</feature>
<dbReference type="GO" id="GO:0005886">
    <property type="term" value="C:plasma membrane"/>
    <property type="evidence" value="ECO:0007669"/>
    <property type="project" value="UniProtKB-SubCell"/>
</dbReference>
<evidence type="ECO:0000256" key="1">
    <source>
        <dbReference type="ARBA" id="ARBA00004429"/>
    </source>
</evidence>
<feature type="transmembrane region" description="Helical" evidence="7">
    <location>
        <begin position="133"/>
        <end position="155"/>
    </location>
</feature>
<dbReference type="PIRSF" id="PIRSF006603">
    <property type="entry name" value="DinF"/>
    <property type="match status" value="1"/>
</dbReference>
<dbReference type="InterPro" id="IPR052031">
    <property type="entry name" value="Membrane_Transporter-Flippase"/>
</dbReference>
<dbReference type="AlphaFoldDB" id="A0A1I7CDT5"/>
<evidence type="ECO:0000256" key="5">
    <source>
        <dbReference type="ARBA" id="ARBA00022989"/>
    </source>
</evidence>
<accession>A0A1I7CDT5</accession>
<evidence type="ECO:0000256" key="6">
    <source>
        <dbReference type="ARBA" id="ARBA00023136"/>
    </source>
</evidence>
<feature type="transmembrane region" description="Helical" evidence="7">
    <location>
        <begin position="195"/>
        <end position="215"/>
    </location>
</feature>
<feature type="transmembrane region" description="Helical" evidence="7">
    <location>
        <begin position="390"/>
        <end position="408"/>
    </location>
</feature>
<evidence type="ECO:0000256" key="4">
    <source>
        <dbReference type="ARBA" id="ARBA00022692"/>
    </source>
</evidence>